<dbReference type="SMART" id="SM00859">
    <property type="entry name" value="Semialdhyde_dh"/>
    <property type="match status" value="1"/>
</dbReference>
<keyword evidence="4" id="KW-0521">NADP</keyword>
<dbReference type="PANTHER" id="PTHR46718">
    <property type="entry name" value="ASPARTATE-SEMIALDEHYDE DEHYDROGENASE"/>
    <property type="match status" value="1"/>
</dbReference>
<dbReference type="GO" id="GO:0051287">
    <property type="term" value="F:NAD binding"/>
    <property type="evidence" value="ECO:0007669"/>
    <property type="project" value="InterPro"/>
</dbReference>
<feature type="active site" description="Proton acceptor" evidence="7">
    <location>
        <position position="246"/>
    </location>
</feature>
<gene>
    <name evidence="9" type="primary">asd</name>
    <name evidence="9" type="ORF">PNK_0777</name>
</gene>
<dbReference type="GO" id="GO:0046983">
    <property type="term" value="F:protein dimerization activity"/>
    <property type="evidence" value="ECO:0007669"/>
    <property type="project" value="InterPro"/>
</dbReference>
<dbReference type="GO" id="GO:0009088">
    <property type="term" value="P:threonine biosynthetic process"/>
    <property type="evidence" value="ECO:0007669"/>
    <property type="project" value="UniProtKB-KW"/>
</dbReference>
<dbReference type="FunCoup" id="A0A0U5EQI4">
    <property type="interactions" value="355"/>
</dbReference>
<feature type="domain" description="Semialdehyde dehydrogenase NAD-binding" evidence="8">
    <location>
        <begin position="13"/>
        <end position="137"/>
    </location>
</feature>
<dbReference type="NCBIfam" id="TIGR00978">
    <property type="entry name" value="asd_EA"/>
    <property type="match status" value="1"/>
</dbReference>
<dbReference type="CDD" id="cd18130">
    <property type="entry name" value="ASADH_C_arch_fung_like"/>
    <property type="match status" value="1"/>
</dbReference>
<dbReference type="NCBIfam" id="NF006416">
    <property type="entry name" value="PRK08664.1"/>
    <property type="match status" value="1"/>
</dbReference>
<dbReference type="InterPro" id="IPR051823">
    <property type="entry name" value="ASADH-related"/>
</dbReference>
<protein>
    <submittedName>
        <fullName evidence="9">Aspartate-semialdehyde dehydrogenase</fullName>
        <ecNumber evidence="9">1.2.1.11</ecNumber>
    </submittedName>
</protein>
<accession>A0A0U5EQI4</accession>
<dbReference type="GO" id="GO:0050661">
    <property type="term" value="F:NADP binding"/>
    <property type="evidence" value="ECO:0007669"/>
    <property type="project" value="InterPro"/>
</dbReference>
<dbReference type="GO" id="GO:0004073">
    <property type="term" value="F:aspartate-semialdehyde dehydrogenase activity"/>
    <property type="evidence" value="ECO:0007669"/>
    <property type="project" value="UniProtKB-EC"/>
</dbReference>
<dbReference type="Gene3D" id="3.40.50.720">
    <property type="entry name" value="NAD(P)-binding Rossmann-like Domain"/>
    <property type="match status" value="1"/>
</dbReference>
<dbReference type="Pfam" id="PF01118">
    <property type="entry name" value="Semialdhyde_dh"/>
    <property type="match status" value="1"/>
</dbReference>
<sequence length="357" mass="39147">MMSGDFFFRNKIRVAILGATGCVGQKFVQLLDKHPWFEITALCASERSVGKRYKDAVNWLLQTPLPASIAEMEVLPCSPALDCQLVFSGLDSSVAGSIETEFAQAGYLVVSNSRNHRMDPAVPLVIGEVNADHLNLANAQSHGKGKIVTNPNCSVIGLVLALKPLMDQFGLEAVQVVTMQAISGAGYPGIASLDIFDNVIPYIDGEEDKLETEPLKILGRFQEQAIIPADFKISAQCNRVAVTDGHMACVSVKLKQKASQEALIQAWCQFNGEPQQLQLPSAPFQPIHYFDHPSYPQTRLHRSLDKEMAVSIGRLRPCPLLDYKFVVLSHNTMRGAAGSALLNAELLLKKGWIYWAT</sequence>
<keyword evidence="6" id="KW-0486">Methionine biosynthesis</keyword>
<organism evidence="9 10">
    <name type="scientific">Candidatus Protochlamydia naegleriophila</name>
    <dbReference type="NCBI Taxonomy" id="389348"/>
    <lineage>
        <taxon>Bacteria</taxon>
        <taxon>Pseudomonadati</taxon>
        <taxon>Chlamydiota</taxon>
        <taxon>Chlamydiia</taxon>
        <taxon>Parachlamydiales</taxon>
        <taxon>Parachlamydiaceae</taxon>
        <taxon>Candidatus Protochlamydia</taxon>
    </lineage>
</organism>
<dbReference type="RefSeq" id="WP_079992795.1">
    <property type="nucleotide sequence ID" value="NZ_LN879502.1"/>
</dbReference>
<evidence type="ECO:0000313" key="10">
    <source>
        <dbReference type="Proteomes" id="UP000069902"/>
    </source>
</evidence>
<dbReference type="KEGG" id="pnl:PNK_0777"/>
<dbReference type="GO" id="GO:0009086">
    <property type="term" value="P:methionine biosynthetic process"/>
    <property type="evidence" value="ECO:0007669"/>
    <property type="project" value="UniProtKB-KW"/>
</dbReference>
<evidence type="ECO:0000259" key="8">
    <source>
        <dbReference type="SMART" id="SM00859"/>
    </source>
</evidence>
<reference evidence="10" key="1">
    <citation type="submission" date="2015-09" db="EMBL/GenBank/DDBJ databases">
        <authorList>
            <person name="Bertelli C."/>
        </authorList>
    </citation>
    <scope>NUCLEOTIDE SEQUENCE [LARGE SCALE GENOMIC DNA]</scope>
    <source>
        <strain evidence="10">KNic</strain>
    </source>
</reference>
<dbReference type="Pfam" id="PF02774">
    <property type="entry name" value="Semialdhyde_dhC"/>
    <property type="match status" value="1"/>
</dbReference>
<dbReference type="STRING" id="389348.PNK_0777"/>
<dbReference type="InParanoid" id="A0A0U5EQI4"/>
<dbReference type="PATRIC" id="fig|389348.3.peg.852"/>
<evidence type="ECO:0000256" key="7">
    <source>
        <dbReference type="PIRSR" id="PIRSR000148-1"/>
    </source>
</evidence>
<dbReference type="Gene3D" id="3.30.360.10">
    <property type="entry name" value="Dihydrodipicolinate Reductase, domain 2"/>
    <property type="match status" value="1"/>
</dbReference>
<dbReference type="AlphaFoldDB" id="A0A0U5EQI4"/>
<dbReference type="PANTHER" id="PTHR46718:SF1">
    <property type="entry name" value="ASPARTATE-SEMIALDEHYDE DEHYDROGENASE"/>
    <property type="match status" value="1"/>
</dbReference>
<dbReference type="EC" id="1.2.1.11" evidence="9"/>
<dbReference type="CDD" id="cd02315">
    <property type="entry name" value="ScASADH_like_N"/>
    <property type="match status" value="1"/>
</dbReference>
<dbReference type="SUPFAM" id="SSF55347">
    <property type="entry name" value="Glyceraldehyde-3-phosphate dehydrogenase-like, C-terminal domain"/>
    <property type="match status" value="1"/>
</dbReference>
<name>A0A0U5EQI4_9BACT</name>
<dbReference type="FunFam" id="3.30.360.10:FF:000016">
    <property type="entry name" value="Probable aspartate-semialdehyde dehydrogenase"/>
    <property type="match status" value="1"/>
</dbReference>
<dbReference type="InterPro" id="IPR000534">
    <property type="entry name" value="Semialdehyde_DH_NAD-bd"/>
</dbReference>
<dbReference type="InterPro" id="IPR005676">
    <property type="entry name" value="Asp_semi-ald_DH_pep-lack"/>
</dbReference>
<dbReference type="InterPro" id="IPR012280">
    <property type="entry name" value="Semialdhyde_DH_dimer_dom"/>
</dbReference>
<feature type="active site" description="Acyl-thioester intermediate" evidence="7">
    <location>
        <position position="153"/>
    </location>
</feature>
<evidence type="ECO:0000256" key="4">
    <source>
        <dbReference type="ARBA" id="ARBA00022857"/>
    </source>
</evidence>
<evidence type="ECO:0000256" key="5">
    <source>
        <dbReference type="ARBA" id="ARBA00023002"/>
    </source>
</evidence>
<dbReference type="InterPro" id="IPR036291">
    <property type="entry name" value="NAD(P)-bd_dom_sf"/>
</dbReference>
<keyword evidence="3" id="KW-0791">Threonine biosynthesis</keyword>
<proteinExistence type="inferred from homology"/>
<keyword evidence="10" id="KW-1185">Reference proteome</keyword>
<dbReference type="PIRSF" id="PIRSF000148">
    <property type="entry name" value="ASA_dh"/>
    <property type="match status" value="1"/>
</dbReference>
<comment type="similarity">
    <text evidence="1">Belongs to the aspartate-semialdehyde dehydrogenase family.</text>
</comment>
<keyword evidence="2" id="KW-0028">Amino-acid biosynthesis</keyword>
<dbReference type="EMBL" id="LN879502">
    <property type="protein sequence ID" value="CUI16403.1"/>
    <property type="molecule type" value="Genomic_DNA"/>
</dbReference>
<dbReference type="Proteomes" id="UP000069902">
    <property type="component" value="Chromosome cPNK"/>
</dbReference>
<evidence type="ECO:0000256" key="2">
    <source>
        <dbReference type="ARBA" id="ARBA00022605"/>
    </source>
</evidence>
<evidence type="ECO:0000256" key="6">
    <source>
        <dbReference type="ARBA" id="ARBA00023167"/>
    </source>
</evidence>
<evidence type="ECO:0000256" key="3">
    <source>
        <dbReference type="ARBA" id="ARBA00022697"/>
    </source>
</evidence>
<dbReference type="SUPFAM" id="SSF51735">
    <property type="entry name" value="NAD(P)-binding Rossmann-fold domains"/>
    <property type="match status" value="1"/>
</dbReference>
<keyword evidence="5 9" id="KW-0560">Oxidoreductase</keyword>
<evidence type="ECO:0000256" key="1">
    <source>
        <dbReference type="ARBA" id="ARBA00010584"/>
    </source>
</evidence>
<evidence type="ECO:0000313" key="9">
    <source>
        <dbReference type="EMBL" id="CUI16403.1"/>
    </source>
</evidence>